<gene>
    <name evidence="1" type="ORF">TNCT_434211</name>
</gene>
<protein>
    <submittedName>
        <fullName evidence="1">Uncharacterized protein</fullName>
    </submittedName>
</protein>
<evidence type="ECO:0000313" key="1">
    <source>
        <dbReference type="EMBL" id="GFQ92482.1"/>
    </source>
</evidence>
<organism evidence="1 2">
    <name type="scientific">Trichonephila clavata</name>
    <name type="common">Joro spider</name>
    <name type="synonym">Nephila clavata</name>
    <dbReference type="NCBI Taxonomy" id="2740835"/>
    <lineage>
        <taxon>Eukaryota</taxon>
        <taxon>Metazoa</taxon>
        <taxon>Ecdysozoa</taxon>
        <taxon>Arthropoda</taxon>
        <taxon>Chelicerata</taxon>
        <taxon>Arachnida</taxon>
        <taxon>Araneae</taxon>
        <taxon>Araneomorphae</taxon>
        <taxon>Entelegynae</taxon>
        <taxon>Araneoidea</taxon>
        <taxon>Nephilidae</taxon>
        <taxon>Trichonephila</taxon>
    </lineage>
</organism>
<name>A0A8X6FYW6_TRICU</name>
<dbReference type="EMBL" id="BMAO01024025">
    <property type="protein sequence ID" value="GFQ92482.1"/>
    <property type="molecule type" value="Genomic_DNA"/>
</dbReference>
<comment type="caution">
    <text evidence="1">The sequence shown here is derived from an EMBL/GenBank/DDBJ whole genome shotgun (WGS) entry which is preliminary data.</text>
</comment>
<accession>A0A8X6FYW6</accession>
<sequence length="85" mass="9550">MSYLGFCEFHSYFPCSSSKNLWVQTCKGMMQAEGVYSSRCETSSKASGGALARNTFCHGCAEDLREPELRIVFVHFPYLLLGRNP</sequence>
<keyword evidence="2" id="KW-1185">Reference proteome</keyword>
<proteinExistence type="predicted"/>
<reference evidence="1" key="1">
    <citation type="submission" date="2020-07" db="EMBL/GenBank/DDBJ databases">
        <title>Multicomponent nature underlies the extraordinary mechanical properties of spider dragline silk.</title>
        <authorList>
            <person name="Kono N."/>
            <person name="Nakamura H."/>
            <person name="Mori M."/>
            <person name="Yoshida Y."/>
            <person name="Ohtoshi R."/>
            <person name="Malay A.D."/>
            <person name="Moran D.A.P."/>
            <person name="Tomita M."/>
            <person name="Numata K."/>
            <person name="Arakawa K."/>
        </authorList>
    </citation>
    <scope>NUCLEOTIDE SEQUENCE</scope>
</reference>
<dbReference type="AlphaFoldDB" id="A0A8X6FYW6"/>
<dbReference type="Proteomes" id="UP000887116">
    <property type="component" value="Unassembled WGS sequence"/>
</dbReference>
<evidence type="ECO:0000313" key="2">
    <source>
        <dbReference type="Proteomes" id="UP000887116"/>
    </source>
</evidence>